<dbReference type="PANTHER" id="PTHR39176">
    <property type="entry name" value="PERIPLASMIC PROTEIN-RELATED"/>
    <property type="match status" value="1"/>
</dbReference>
<dbReference type="InterPro" id="IPR009739">
    <property type="entry name" value="LprI-like_N"/>
</dbReference>
<gene>
    <name evidence="2" type="ORF">GIW81_02720</name>
</gene>
<dbReference type="Pfam" id="PF07007">
    <property type="entry name" value="LprI"/>
    <property type="match status" value="1"/>
</dbReference>
<keyword evidence="3" id="KW-1185">Reference proteome</keyword>
<dbReference type="Gene3D" id="1.20.1270.180">
    <property type="match status" value="1"/>
</dbReference>
<dbReference type="AlphaFoldDB" id="A0A6I3KCQ6"/>
<feature type="domain" description="Lysozyme inhibitor LprI-like N-terminal" evidence="1">
    <location>
        <begin position="78"/>
        <end position="168"/>
    </location>
</feature>
<protein>
    <submittedName>
        <fullName evidence="2">DUF1311 domain-containing protein</fullName>
    </submittedName>
</protein>
<reference evidence="2 3" key="1">
    <citation type="submission" date="2019-11" db="EMBL/GenBank/DDBJ databases">
        <title>Identification of a novel strain.</title>
        <authorList>
            <person name="Xu Q."/>
            <person name="Wang G."/>
        </authorList>
    </citation>
    <scope>NUCLEOTIDE SEQUENCE [LARGE SCALE GENOMIC DNA]</scope>
    <source>
        <strain evidence="3">xq</strain>
    </source>
</reference>
<dbReference type="PANTHER" id="PTHR39176:SF1">
    <property type="entry name" value="PERIPLASMIC PROTEIN"/>
    <property type="match status" value="1"/>
</dbReference>
<sequence>MNWERVRHTFGAARHASMEGPMNRLRTVIVSLAVLVSATAAAEATPTDDSKEISVCLEGAKGDAGRERACIDTVAGPCMKKPEGQSTPGMVDCIMGETKAWDDILNAEYKRLLPLLKDEAAGDVKKAQRLWIEARDADCRVPYYFYDGGTIVKILGAECERNHTADRAILIKSWREMAQGDDQ</sequence>
<dbReference type="Proteomes" id="UP000440694">
    <property type="component" value="Unassembled WGS sequence"/>
</dbReference>
<name>A0A6I3KCQ6_9HYPH</name>
<accession>A0A6I3KCQ6</accession>
<evidence type="ECO:0000313" key="3">
    <source>
        <dbReference type="Proteomes" id="UP000440694"/>
    </source>
</evidence>
<proteinExistence type="predicted"/>
<evidence type="ECO:0000313" key="2">
    <source>
        <dbReference type="EMBL" id="MTD93245.1"/>
    </source>
</evidence>
<evidence type="ECO:0000259" key="1">
    <source>
        <dbReference type="Pfam" id="PF07007"/>
    </source>
</evidence>
<dbReference type="EMBL" id="WMBQ01000001">
    <property type="protein sequence ID" value="MTD93245.1"/>
    <property type="molecule type" value="Genomic_DNA"/>
</dbReference>
<organism evidence="2 3">
    <name type="scientific">Hyphomicrobium album</name>
    <dbReference type="NCBI Taxonomy" id="2665159"/>
    <lineage>
        <taxon>Bacteria</taxon>
        <taxon>Pseudomonadati</taxon>
        <taxon>Pseudomonadota</taxon>
        <taxon>Alphaproteobacteria</taxon>
        <taxon>Hyphomicrobiales</taxon>
        <taxon>Hyphomicrobiaceae</taxon>
        <taxon>Hyphomicrobium</taxon>
    </lineage>
</organism>
<comment type="caution">
    <text evidence="2">The sequence shown here is derived from an EMBL/GenBank/DDBJ whole genome shotgun (WGS) entry which is preliminary data.</text>
</comment>